<organism evidence="2 3">
    <name type="scientific">Prorocentrum cordatum</name>
    <dbReference type="NCBI Taxonomy" id="2364126"/>
    <lineage>
        <taxon>Eukaryota</taxon>
        <taxon>Sar</taxon>
        <taxon>Alveolata</taxon>
        <taxon>Dinophyceae</taxon>
        <taxon>Prorocentrales</taxon>
        <taxon>Prorocentraceae</taxon>
        <taxon>Prorocentrum</taxon>
    </lineage>
</organism>
<sequence length="113" mass="12186">MQRSSTASPPKCLALLPQGAGGCELTEALQGAGGCATTPGSREVLRRPDLRGCLLHTKNVLYRGAVQLQKRAFGDYAPQCEALRGSHFAALAERESGREEERADDTLRRVAFD</sequence>
<evidence type="ECO:0000256" key="1">
    <source>
        <dbReference type="SAM" id="MobiDB-lite"/>
    </source>
</evidence>
<name>A0ABN9SKT2_9DINO</name>
<proteinExistence type="predicted"/>
<dbReference type="Proteomes" id="UP001189429">
    <property type="component" value="Unassembled WGS sequence"/>
</dbReference>
<dbReference type="PROSITE" id="PS51257">
    <property type="entry name" value="PROKAR_LIPOPROTEIN"/>
    <property type="match status" value="1"/>
</dbReference>
<evidence type="ECO:0000313" key="2">
    <source>
        <dbReference type="EMBL" id="CAK0832349.1"/>
    </source>
</evidence>
<protein>
    <submittedName>
        <fullName evidence="2">Uncharacterized protein</fullName>
    </submittedName>
</protein>
<comment type="caution">
    <text evidence="2">The sequence shown here is derived from an EMBL/GenBank/DDBJ whole genome shotgun (WGS) entry which is preliminary data.</text>
</comment>
<evidence type="ECO:0000313" key="3">
    <source>
        <dbReference type="Proteomes" id="UP001189429"/>
    </source>
</evidence>
<accession>A0ABN9SKT2</accession>
<dbReference type="EMBL" id="CAUYUJ010011669">
    <property type="protein sequence ID" value="CAK0832349.1"/>
    <property type="molecule type" value="Genomic_DNA"/>
</dbReference>
<reference evidence="2" key="1">
    <citation type="submission" date="2023-10" db="EMBL/GenBank/DDBJ databases">
        <authorList>
            <person name="Chen Y."/>
            <person name="Shah S."/>
            <person name="Dougan E. K."/>
            <person name="Thang M."/>
            <person name="Chan C."/>
        </authorList>
    </citation>
    <scope>NUCLEOTIDE SEQUENCE [LARGE SCALE GENOMIC DNA]</scope>
</reference>
<feature type="region of interest" description="Disordered" evidence="1">
    <location>
        <begin position="93"/>
        <end position="113"/>
    </location>
</feature>
<keyword evidence="3" id="KW-1185">Reference proteome</keyword>
<gene>
    <name evidence="2" type="ORF">PCOR1329_LOCUS30392</name>
</gene>